<feature type="transmembrane region" description="Helical" evidence="1">
    <location>
        <begin position="45"/>
        <end position="65"/>
    </location>
</feature>
<evidence type="ECO:0000256" key="1">
    <source>
        <dbReference type="SAM" id="Phobius"/>
    </source>
</evidence>
<keyword evidence="1" id="KW-1133">Transmembrane helix</keyword>
<dbReference type="Proteomes" id="UP000535511">
    <property type="component" value="Unassembled WGS sequence"/>
</dbReference>
<name>A0A7Y9E6K2_9ACTN</name>
<evidence type="ECO:0000313" key="3">
    <source>
        <dbReference type="Proteomes" id="UP000535511"/>
    </source>
</evidence>
<dbReference type="EMBL" id="JACCBG010000001">
    <property type="protein sequence ID" value="NYD42075.1"/>
    <property type="molecule type" value="Genomic_DNA"/>
</dbReference>
<proteinExistence type="predicted"/>
<keyword evidence="1" id="KW-0812">Transmembrane</keyword>
<organism evidence="2 3">
    <name type="scientific">Nocardioides panaciterrulae</name>
    <dbReference type="NCBI Taxonomy" id="661492"/>
    <lineage>
        <taxon>Bacteria</taxon>
        <taxon>Bacillati</taxon>
        <taxon>Actinomycetota</taxon>
        <taxon>Actinomycetes</taxon>
        <taxon>Propionibacteriales</taxon>
        <taxon>Nocardioidaceae</taxon>
        <taxon>Nocardioides</taxon>
    </lineage>
</organism>
<accession>A0A7Y9E6K2</accession>
<comment type="caution">
    <text evidence="2">The sequence shown here is derived from an EMBL/GenBank/DDBJ whole genome shotgun (WGS) entry which is preliminary data.</text>
</comment>
<reference evidence="2 3" key="1">
    <citation type="submission" date="2020-07" db="EMBL/GenBank/DDBJ databases">
        <title>Sequencing the genomes of 1000 actinobacteria strains.</title>
        <authorList>
            <person name="Klenk H.-P."/>
        </authorList>
    </citation>
    <scope>NUCLEOTIDE SEQUENCE [LARGE SCALE GENOMIC DNA]</scope>
    <source>
        <strain evidence="2 3">DSM 21350</strain>
    </source>
</reference>
<keyword evidence="1" id="KW-0472">Membrane</keyword>
<sequence>MSDRVPRSKRARWVVGFVAALALLTGAAFLAEFLFALWYEGMPPMLVAGVAVVILAIVAVAMARVRRSAKQ</sequence>
<dbReference type="RefSeq" id="WP_179663752.1">
    <property type="nucleotide sequence ID" value="NZ_JACCBG010000001.1"/>
</dbReference>
<dbReference type="AlphaFoldDB" id="A0A7Y9E6K2"/>
<keyword evidence="3" id="KW-1185">Reference proteome</keyword>
<protein>
    <submittedName>
        <fullName evidence="2">Putative membrane protein</fullName>
    </submittedName>
</protein>
<feature type="transmembrane region" description="Helical" evidence="1">
    <location>
        <begin position="12"/>
        <end position="39"/>
    </location>
</feature>
<evidence type="ECO:0000313" key="2">
    <source>
        <dbReference type="EMBL" id="NYD42075.1"/>
    </source>
</evidence>
<gene>
    <name evidence="2" type="ORF">BJZ21_002158</name>
</gene>